<gene>
    <name evidence="2" type="ORF">C0Q92_10110</name>
</gene>
<feature type="compositionally biased region" description="Basic and acidic residues" evidence="1">
    <location>
        <begin position="1"/>
        <end position="11"/>
    </location>
</feature>
<organism evidence="2 3">
    <name type="scientific">Streptomyces albidoflavus</name>
    <dbReference type="NCBI Taxonomy" id="1886"/>
    <lineage>
        <taxon>Bacteria</taxon>
        <taxon>Bacillati</taxon>
        <taxon>Actinomycetota</taxon>
        <taxon>Actinomycetes</taxon>
        <taxon>Kitasatosporales</taxon>
        <taxon>Streptomycetaceae</taxon>
        <taxon>Streptomyces</taxon>
        <taxon>Streptomyces albidoflavus group</taxon>
    </lineage>
</organism>
<dbReference type="eggNOG" id="ENOG5031DYM">
    <property type="taxonomic scope" value="Bacteria"/>
</dbReference>
<dbReference type="KEGG" id="salb:XNR_1818"/>
<name>D6B4C9_9ACTN</name>
<sequence length="104" mass="11470">MQRVTEEELHRHPPGSSLRVRGPRQLSAAAFRRPDRDPQAVQHNEMLEDMGRADPQARPCWDGQNARDHVLLAATSALGHERPAAIRPSPAAGDTEGKPGRTPR</sequence>
<protein>
    <submittedName>
        <fullName evidence="2">Uncharacterized protein</fullName>
    </submittedName>
</protein>
<evidence type="ECO:0000256" key="1">
    <source>
        <dbReference type="SAM" id="MobiDB-lite"/>
    </source>
</evidence>
<accession>D6B4C9</accession>
<evidence type="ECO:0000313" key="2">
    <source>
        <dbReference type="EMBL" id="RZE25677.1"/>
    </source>
</evidence>
<feature type="region of interest" description="Disordered" evidence="1">
    <location>
        <begin position="1"/>
        <end position="23"/>
    </location>
</feature>
<dbReference type="RefSeq" id="WP_003950532.1">
    <property type="nucleotide sequence ID" value="NC_020990.1"/>
</dbReference>
<feature type="region of interest" description="Disordered" evidence="1">
    <location>
        <begin position="78"/>
        <end position="104"/>
    </location>
</feature>
<dbReference type="Proteomes" id="UP000292693">
    <property type="component" value="Unassembled WGS sequence"/>
</dbReference>
<comment type="caution">
    <text evidence="2">The sequence shown here is derived from an EMBL/GenBank/DDBJ whole genome shotgun (WGS) entry which is preliminary data.</text>
</comment>
<dbReference type="AlphaFoldDB" id="D6B4C9"/>
<reference evidence="2 3" key="1">
    <citation type="submission" date="2017-12" db="EMBL/GenBank/DDBJ databases">
        <title>Population genomics insights into the ecological differentiation and adaptive evolution in streptomycetes.</title>
        <authorList>
            <person name="Li Y."/>
            <person name="Huang Y."/>
        </authorList>
    </citation>
    <scope>NUCLEOTIDE SEQUENCE [LARGE SCALE GENOMIC DNA]</scope>
    <source>
        <strain evidence="2 3">NBRC 100770</strain>
    </source>
</reference>
<dbReference type="EMBL" id="PKLL01000010">
    <property type="protein sequence ID" value="RZE25677.1"/>
    <property type="molecule type" value="Genomic_DNA"/>
</dbReference>
<evidence type="ECO:0000313" key="3">
    <source>
        <dbReference type="Proteomes" id="UP000292693"/>
    </source>
</evidence>
<proteinExistence type="predicted"/>
<feature type="compositionally biased region" description="Basic and acidic residues" evidence="1">
    <location>
        <begin position="95"/>
        <end position="104"/>
    </location>
</feature>